<feature type="domain" description="NAD(P)-binding" evidence="1">
    <location>
        <begin position="7"/>
        <end position="190"/>
    </location>
</feature>
<dbReference type="PANTHER" id="PTHR43355:SF2">
    <property type="entry name" value="FLAVIN REDUCTASE (NADPH)"/>
    <property type="match status" value="1"/>
</dbReference>
<sequence length="206" mass="22889">MNILLLGATGRVGSIILDLLLKTDHCITVLVREPNKLPFQRSNLKIITGDVLNEKTRTNALSGIDGVISSLNTDGNDTLSKTAERIIPLLVSNNIKRIVTIGTAGILNSRVDPAILRYKSAESKRKSQTAAQDHEKAYYLFQKSNLNWTIICPTYLPEGEITKQYRIEEDFLPLNGQSISTGDTAHFTVNEFFNCKHIGKRVGISY</sequence>
<dbReference type="GO" id="GO:0016646">
    <property type="term" value="F:oxidoreductase activity, acting on the CH-NH group of donors, NAD or NADP as acceptor"/>
    <property type="evidence" value="ECO:0007669"/>
    <property type="project" value="TreeGrafter"/>
</dbReference>
<dbReference type="InterPro" id="IPR036291">
    <property type="entry name" value="NAD(P)-bd_dom_sf"/>
</dbReference>
<dbReference type="RefSeq" id="WP_209402431.1">
    <property type="nucleotide sequence ID" value="NZ_JAGIYQ010000002.1"/>
</dbReference>
<dbReference type="Pfam" id="PF13460">
    <property type="entry name" value="NAD_binding_10"/>
    <property type="match status" value="1"/>
</dbReference>
<evidence type="ECO:0000259" key="1">
    <source>
        <dbReference type="Pfam" id="PF13460"/>
    </source>
</evidence>
<dbReference type="EMBL" id="JAGIYQ010000002">
    <property type="protein sequence ID" value="MBP0724165.1"/>
    <property type="molecule type" value="Genomic_DNA"/>
</dbReference>
<gene>
    <name evidence="2" type="ORF">J5Y03_03080</name>
</gene>
<organism evidence="2 3">
    <name type="scientific">Gottfriedia endophytica</name>
    <dbReference type="NCBI Taxonomy" id="2820819"/>
    <lineage>
        <taxon>Bacteria</taxon>
        <taxon>Bacillati</taxon>
        <taxon>Bacillota</taxon>
        <taxon>Bacilli</taxon>
        <taxon>Bacillales</taxon>
        <taxon>Bacillaceae</taxon>
        <taxon>Gottfriedia</taxon>
    </lineage>
</organism>
<reference evidence="2" key="1">
    <citation type="submission" date="2021-04" db="EMBL/GenBank/DDBJ databases">
        <title>Genome seq and assembly of Bacillus sp.</title>
        <authorList>
            <person name="Chhetri G."/>
        </authorList>
    </citation>
    <scope>NUCLEOTIDE SEQUENCE</scope>
    <source>
        <strain evidence="2">RG28</strain>
    </source>
</reference>
<evidence type="ECO:0000313" key="3">
    <source>
        <dbReference type="Proteomes" id="UP000682134"/>
    </source>
</evidence>
<dbReference type="Gene3D" id="3.40.50.720">
    <property type="entry name" value="NAD(P)-binding Rossmann-like Domain"/>
    <property type="match status" value="1"/>
</dbReference>
<dbReference type="PANTHER" id="PTHR43355">
    <property type="entry name" value="FLAVIN REDUCTASE (NADPH)"/>
    <property type="match status" value="1"/>
</dbReference>
<dbReference type="SUPFAM" id="SSF51735">
    <property type="entry name" value="NAD(P)-binding Rossmann-fold domains"/>
    <property type="match status" value="1"/>
</dbReference>
<dbReference type="InterPro" id="IPR016040">
    <property type="entry name" value="NAD(P)-bd_dom"/>
</dbReference>
<protein>
    <submittedName>
        <fullName evidence="2">NAD(P)H-binding protein</fullName>
    </submittedName>
</protein>
<keyword evidence="3" id="KW-1185">Reference proteome</keyword>
<evidence type="ECO:0000313" key="2">
    <source>
        <dbReference type="EMBL" id="MBP0724165.1"/>
    </source>
</evidence>
<dbReference type="AlphaFoldDB" id="A0A940NH47"/>
<proteinExistence type="predicted"/>
<comment type="caution">
    <text evidence="2">The sequence shown here is derived from an EMBL/GenBank/DDBJ whole genome shotgun (WGS) entry which is preliminary data.</text>
</comment>
<dbReference type="InterPro" id="IPR051606">
    <property type="entry name" value="Polyketide_Oxido-like"/>
</dbReference>
<accession>A0A940NH47</accession>
<name>A0A940NH47_9BACI</name>
<dbReference type="Proteomes" id="UP000682134">
    <property type="component" value="Unassembled WGS sequence"/>
</dbReference>